<dbReference type="Gene3D" id="1.10.540.10">
    <property type="entry name" value="Acyl-CoA dehydrogenase/oxidase, N-terminal domain"/>
    <property type="match status" value="1"/>
</dbReference>
<dbReference type="PANTHER" id="PTHR42803:SF1">
    <property type="entry name" value="BROAD-SPECIFICITY LINEAR ACYL-COA DEHYDROGENASE FADE5"/>
    <property type="match status" value="1"/>
</dbReference>
<evidence type="ECO:0000256" key="3">
    <source>
        <dbReference type="ARBA" id="ARBA00022630"/>
    </source>
</evidence>
<dbReference type="Pfam" id="PF02771">
    <property type="entry name" value="Acyl-CoA_dh_N"/>
    <property type="match status" value="1"/>
</dbReference>
<dbReference type="SUPFAM" id="SSF47203">
    <property type="entry name" value="Acyl-CoA dehydrogenase C-terminal domain-like"/>
    <property type="match status" value="1"/>
</dbReference>
<dbReference type="InterPro" id="IPR006091">
    <property type="entry name" value="Acyl-CoA_Oxase/DH_mid-dom"/>
</dbReference>
<dbReference type="AlphaFoldDB" id="A0A382D661"/>
<evidence type="ECO:0008006" key="9">
    <source>
        <dbReference type="Google" id="ProtNLM"/>
    </source>
</evidence>
<sequence>MSEYRAPVREMLFVINELAGLEQLSRLSGFEEVTPDLVEAILQEAAQLADEVIAPTNQIGDAIGTRVEDGQVRVAPEFSAAYRQYVDGGWAGLTGNPKHGGQGLPFLINVAVEEMWQSANLAWSLCPLLTQGAVHALEAHGSDQLRAAYASRLTTGEWTGTMNLSEPQAGSDLAAIRTQAVPEGDHYRISGQKIFITYGDHDMTENVIHLVLARTKDAPEESRGLSLFLVPKRLPDKDGNAGDLNGVKVVSVENKLGIHGSPTCVLSFENAVGFLLGSEHNGLACMFTMMNHARLNVGLEGISIAARAYQQALAHARERVQGSAPGHEGRVTIIHHPDVRRMLMTIKAEIEAMRAVAYVTAAELDRARHDPDPQRRATYQARVDLTTPVVKGWIT</sequence>
<dbReference type="Pfam" id="PF00441">
    <property type="entry name" value="Acyl-CoA_dh_1"/>
    <property type="match status" value="1"/>
</dbReference>
<organism evidence="8">
    <name type="scientific">marine metagenome</name>
    <dbReference type="NCBI Taxonomy" id="408172"/>
    <lineage>
        <taxon>unclassified sequences</taxon>
        <taxon>metagenomes</taxon>
        <taxon>ecological metagenomes</taxon>
    </lineage>
</organism>
<dbReference type="Gene3D" id="2.40.110.10">
    <property type="entry name" value="Butyryl-CoA Dehydrogenase, subunit A, domain 2"/>
    <property type="match status" value="1"/>
</dbReference>
<name>A0A382D661_9ZZZZ</name>
<dbReference type="Pfam" id="PF02770">
    <property type="entry name" value="Acyl-CoA_dh_M"/>
    <property type="match status" value="1"/>
</dbReference>
<evidence type="ECO:0000313" key="8">
    <source>
        <dbReference type="EMBL" id="SVB33201.1"/>
    </source>
</evidence>
<evidence type="ECO:0000259" key="7">
    <source>
        <dbReference type="Pfam" id="PF02771"/>
    </source>
</evidence>
<reference evidence="8" key="1">
    <citation type="submission" date="2018-05" db="EMBL/GenBank/DDBJ databases">
        <authorList>
            <person name="Lanie J.A."/>
            <person name="Ng W.-L."/>
            <person name="Kazmierczak K.M."/>
            <person name="Andrzejewski T.M."/>
            <person name="Davidsen T.M."/>
            <person name="Wayne K.J."/>
            <person name="Tettelin H."/>
            <person name="Glass J.I."/>
            <person name="Rusch D."/>
            <person name="Podicherti R."/>
            <person name="Tsui H.-C.T."/>
            <person name="Winkler M.E."/>
        </authorList>
    </citation>
    <scope>NUCLEOTIDE SEQUENCE</scope>
</reference>
<proteinExistence type="inferred from homology"/>
<feature type="domain" description="Acyl-CoA dehydrogenase/oxidase C-terminal" evidence="5">
    <location>
        <begin position="281"/>
        <end position="371"/>
    </location>
</feature>
<dbReference type="InterPro" id="IPR046373">
    <property type="entry name" value="Acyl-CoA_Oxase/DH_mid-dom_sf"/>
</dbReference>
<dbReference type="InterPro" id="IPR037069">
    <property type="entry name" value="AcylCoA_DH/ox_N_sf"/>
</dbReference>
<evidence type="ECO:0000259" key="5">
    <source>
        <dbReference type="Pfam" id="PF00441"/>
    </source>
</evidence>
<gene>
    <name evidence="8" type="ORF">METZ01_LOCUS186055</name>
</gene>
<evidence type="ECO:0000256" key="4">
    <source>
        <dbReference type="ARBA" id="ARBA00022827"/>
    </source>
</evidence>
<evidence type="ECO:0000256" key="2">
    <source>
        <dbReference type="ARBA" id="ARBA00009347"/>
    </source>
</evidence>
<dbReference type="GO" id="GO:0050660">
    <property type="term" value="F:flavin adenine dinucleotide binding"/>
    <property type="evidence" value="ECO:0007669"/>
    <property type="project" value="InterPro"/>
</dbReference>
<dbReference type="InterPro" id="IPR013786">
    <property type="entry name" value="AcylCoA_DH/ox_N"/>
</dbReference>
<dbReference type="InterPro" id="IPR009075">
    <property type="entry name" value="AcylCo_DH/oxidase_C"/>
</dbReference>
<feature type="domain" description="Acyl-CoA dehydrogenase/oxidase N-terminal" evidence="7">
    <location>
        <begin position="39"/>
        <end position="157"/>
    </location>
</feature>
<comment type="similarity">
    <text evidence="2">Belongs to the acyl-CoA dehydrogenase family.</text>
</comment>
<evidence type="ECO:0000256" key="1">
    <source>
        <dbReference type="ARBA" id="ARBA00001974"/>
    </source>
</evidence>
<evidence type="ECO:0000259" key="6">
    <source>
        <dbReference type="Pfam" id="PF02770"/>
    </source>
</evidence>
<protein>
    <recommendedName>
        <fullName evidence="9">Acyl-CoA dehydrogenase</fullName>
    </recommendedName>
</protein>
<dbReference type="PANTHER" id="PTHR42803">
    <property type="entry name" value="ACYL-COA DEHYDROGENASE"/>
    <property type="match status" value="1"/>
</dbReference>
<dbReference type="InterPro" id="IPR052166">
    <property type="entry name" value="Diverse_Acyl-CoA_DH"/>
</dbReference>
<keyword evidence="3" id="KW-0285">Flavoprotein</keyword>
<keyword evidence="4" id="KW-0274">FAD</keyword>
<feature type="domain" description="Acyl-CoA oxidase/dehydrogenase middle" evidence="6">
    <location>
        <begin position="162"/>
        <end position="270"/>
    </location>
</feature>
<feature type="non-terminal residue" evidence="8">
    <location>
        <position position="395"/>
    </location>
</feature>
<dbReference type="Gene3D" id="1.20.140.10">
    <property type="entry name" value="Butyryl-CoA Dehydrogenase, subunit A, domain 3"/>
    <property type="match status" value="1"/>
</dbReference>
<accession>A0A382D661</accession>
<dbReference type="InterPro" id="IPR009100">
    <property type="entry name" value="AcylCoA_DH/oxidase_NM_dom_sf"/>
</dbReference>
<dbReference type="GO" id="GO:0016627">
    <property type="term" value="F:oxidoreductase activity, acting on the CH-CH group of donors"/>
    <property type="evidence" value="ECO:0007669"/>
    <property type="project" value="InterPro"/>
</dbReference>
<feature type="non-terminal residue" evidence="8">
    <location>
        <position position="1"/>
    </location>
</feature>
<dbReference type="EMBL" id="UINC01037549">
    <property type="protein sequence ID" value="SVB33201.1"/>
    <property type="molecule type" value="Genomic_DNA"/>
</dbReference>
<dbReference type="FunFam" id="2.40.110.10:FF:000031">
    <property type="entry name" value="Acyl-CoA dehydrogenase, putative"/>
    <property type="match status" value="1"/>
</dbReference>
<dbReference type="InterPro" id="IPR036250">
    <property type="entry name" value="AcylCo_DH-like_C"/>
</dbReference>
<dbReference type="SUPFAM" id="SSF56645">
    <property type="entry name" value="Acyl-CoA dehydrogenase NM domain-like"/>
    <property type="match status" value="1"/>
</dbReference>
<comment type="cofactor">
    <cofactor evidence="1">
        <name>FAD</name>
        <dbReference type="ChEBI" id="CHEBI:57692"/>
    </cofactor>
</comment>